<feature type="compositionally biased region" description="Acidic residues" evidence="1">
    <location>
        <begin position="260"/>
        <end position="272"/>
    </location>
</feature>
<feature type="region of interest" description="Disordered" evidence="1">
    <location>
        <begin position="896"/>
        <end position="917"/>
    </location>
</feature>
<accession>A0A1X6NRE8</accession>
<dbReference type="PANTHER" id="PTHR47992">
    <property type="entry name" value="PROTEIN PHOSPHATASE"/>
    <property type="match status" value="1"/>
</dbReference>
<dbReference type="GO" id="GO:0004722">
    <property type="term" value="F:protein serine/threonine phosphatase activity"/>
    <property type="evidence" value="ECO:0007669"/>
    <property type="project" value="InterPro"/>
</dbReference>
<dbReference type="AlphaFoldDB" id="A0A1X6NRE8"/>
<dbReference type="CDD" id="cd00143">
    <property type="entry name" value="PP2Cc"/>
    <property type="match status" value="1"/>
</dbReference>
<evidence type="ECO:0000256" key="1">
    <source>
        <dbReference type="SAM" id="MobiDB-lite"/>
    </source>
</evidence>
<dbReference type="EMBL" id="KV919164">
    <property type="protein sequence ID" value="OSX71152.1"/>
    <property type="molecule type" value="Genomic_DNA"/>
</dbReference>
<feature type="compositionally biased region" description="Low complexity" evidence="1">
    <location>
        <begin position="113"/>
        <end position="128"/>
    </location>
</feature>
<feature type="region of interest" description="Disordered" evidence="1">
    <location>
        <begin position="952"/>
        <end position="992"/>
    </location>
</feature>
<feature type="region of interest" description="Disordered" evidence="1">
    <location>
        <begin position="98"/>
        <end position="133"/>
    </location>
</feature>
<dbReference type="SMART" id="SM00332">
    <property type="entry name" value="PP2Cc"/>
    <property type="match status" value="1"/>
</dbReference>
<evidence type="ECO:0000313" key="4">
    <source>
        <dbReference type="Proteomes" id="UP000218209"/>
    </source>
</evidence>
<dbReference type="InterPro" id="IPR001932">
    <property type="entry name" value="PPM-type_phosphatase-like_dom"/>
</dbReference>
<keyword evidence="4" id="KW-1185">Reference proteome</keyword>
<evidence type="ECO:0000313" key="3">
    <source>
        <dbReference type="EMBL" id="OSX71152.1"/>
    </source>
</evidence>
<dbReference type="OrthoDB" id="10264738at2759"/>
<dbReference type="SUPFAM" id="SSF81606">
    <property type="entry name" value="PP2C-like"/>
    <property type="match status" value="1"/>
</dbReference>
<dbReference type="Pfam" id="PF00481">
    <property type="entry name" value="PP2C"/>
    <property type="match status" value="3"/>
</dbReference>
<dbReference type="InterPro" id="IPR036457">
    <property type="entry name" value="PPM-type-like_dom_sf"/>
</dbReference>
<feature type="compositionally biased region" description="Low complexity" evidence="1">
    <location>
        <begin position="567"/>
        <end position="586"/>
    </location>
</feature>
<feature type="compositionally biased region" description="Acidic residues" evidence="1">
    <location>
        <begin position="284"/>
        <end position="300"/>
    </location>
</feature>
<dbReference type="PROSITE" id="PS51746">
    <property type="entry name" value="PPM_2"/>
    <property type="match status" value="1"/>
</dbReference>
<evidence type="ECO:0000259" key="2">
    <source>
        <dbReference type="PROSITE" id="PS51746"/>
    </source>
</evidence>
<feature type="region of interest" description="Disordered" evidence="1">
    <location>
        <begin position="504"/>
        <end position="616"/>
    </location>
</feature>
<reference evidence="3 4" key="1">
    <citation type="submission" date="2017-03" db="EMBL/GenBank/DDBJ databases">
        <title>WGS assembly of Porphyra umbilicalis.</title>
        <authorList>
            <person name="Brawley S.H."/>
            <person name="Blouin N.A."/>
            <person name="Ficko-Blean E."/>
            <person name="Wheeler G.L."/>
            <person name="Lohr M."/>
            <person name="Goodson H.V."/>
            <person name="Jenkins J.W."/>
            <person name="Blaby-Haas C.E."/>
            <person name="Helliwell K.E."/>
            <person name="Chan C."/>
            <person name="Marriage T."/>
            <person name="Bhattacharya D."/>
            <person name="Klein A.S."/>
            <person name="Badis Y."/>
            <person name="Brodie J."/>
            <person name="Cao Y."/>
            <person name="Collen J."/>
            <person name="Dittami S.M."/>
            <person name="Gachon C.M."/>
            <person name="Green B.R."/>
            <person name="Karpowicz S."/>
            <person name="Kim J.W."/>
            <person name="Kudahl U."/>
            <person name="Lin S."/>
            <person name="Michel G."/>
            <person name="Mittag M."/>
            <person name="Olson B.J."/>
            <person name="Pangilinan J."/>
            <person name="Peng Y."/>
            <person name="Qiu H."/>
            <person name="Shu S."/>
            <person name="Singer J.T."/>
            <person name="Smith A.G."/>
            <person name="Sprecher B.N."/>
            <person name="Wagner V."/>
            <person name="Wang W."/>
            <person name="Wang Z.-Y."/>
            <person name="Yan J."/>
            <person name="Yarish C."/>
            <person name="Zoeuner-Riek S."/>
            <person name="Zhuang Y."/>
            <person name="Zou Y."/>
            <person name="Lindquist E.A."/>
            <person name="Grimwood J."/>
            <person name="Barry K."/>
            <person name="Rokhsar D.S."/>
            <person name="Schmutz J."/>
            <person name="Stiller J.W."/>
            <person name="Grossman A.R."/>
            <person name="Prochnik S.E."/>
        </authorList>
    </citation>
    <scope>NUCLEOTIDE SEQUENCE [LARGE SCALE GENOMIC DNA]</scope>
    <source>
        <strain evidence="3">4086291</strain>
    </source>
</reference>
<feature type="compositionally biased region" description="Low complexity" evidence="1">
    <location>
        <begin position="523"/>
        <end position="544"/>
    </location>
</feature>
<name>A0A1X6NRE8_PORUM</name>
<feature type="region of interest" description="Disordered" evidence="1">
    <location>
        <begin position="244"/>
        <end position="322"/>
    </location>
</feature>
<dbReference type="InterPro" id="IPR015655">
    <property type="entry name" value="PP2C"/>
</dbReference>
<dbReference type="Proteomes" id="UP000218209">
    <property type="component" value="Unassembled WGS sequence"/>
</dbReference>
<proteinExistence type="predicted"/>
<organism evidence="3 4">
    <name type="scientific">Porphyra umbilicalis</name>
    <name type="common">Purple laver</name>
    <name type="synonym">Red alga</name>
    <dbReference type="NCBI Taxonomy" id="2786"/>
    <lineage>
        <taxon>Eukaryota</taxon>
        <taxon>Rhodophyta</taxon>
        <taxon>Bangiophyceae</taxon>
        <taxon>Bangiales</taxon>
        <taxon>Bangiaceae</taxon>
        <taxon>Porphyra</taxon>
    </lineage>
</organism>
<feature type="compositionally biased region" description="Low complexity" evidence="1">
    <location>
        <begin position="714"/>
        <end position="738"/>
    </location>
</feature>
<feature type="compositionally biased region" description="Pro residues" evidence="1">
    <location>
        <begin position="754"/>
        <end position="764"/>
    </location>
</feature>
<dbReference type="Gene3D" id="3.60.40.10">
    <property type="entry name" value="PPM-type phosphatase domain"/>
    <property type="match status" value="2"/>
</dbReference>
<sequence length="992" mass="100648">MLAPLAAKRWRMSRRRRLAAAEVGAAPMAATASAAVAGALDAAAVKQGWTAPVHALDAPAAAAVVHGEHRRGGGRAGTVEPAASAHVVHTVRAAFPPAGAVAKPPPPTVDAINAPSSPASSTSSSNDSLHGASGECVRGRVSFGGDGWAEGAWATCSSGRLKVGGDPPPPMSPASAAAGAGAAAATPPASWSTASAGTLTESRRRIVAAADKLVHRRAPPAAFGGCADGDVRFYASAVAPINVPPTGGAAGCGDAATDGGDTDDETDEEEMVAELAKWEAETAVGEEDDPSVREEDDATDGDLHAGQPRSNSSGPYGSDDGAVGAGGGSFARFLRRVRGESGDALLRTRKEAHPSRKRRIVRVRRQRDDALVRLSVGFRCRTGWEPLAGVDKTNQDAVVLVLPFGADDRSSLFGVLDGHGRHGHHVSFFIARQLEARIASGLAAGLPIDTVFRSACAGADARLMATAPFDTDMSGSTAVFALVRDDDLYVGNVGDSRAVLGRVVPPRPRRLPTPARPPGPGRGAAPATGALPPPVALAGPLGAGPHFGPPYGPPRVSSPLSTDAALSDVSSTVSTTPSSSVTRTFSGCGPTDSAASVDAGGGGGGSPARLEGAPPRASLLRCRDAAPRGGAPPSAAGPLVLHGAPAAAAPAAAPGVTSTPPGWPTAPAPAAPLRYEAVALSWDHKPSRPDERARILAAGGRVERWNATRMSVVEPAASPSEGATSESSAAPGSPAADGGVDGGADETGMAVGLPLPPTPPPPAIPYDDEEEEDSAVGGPERVWLADRRLPGLALSRAFGDGVAKSVGVTSTPDVSHLRLTPADAFLILASDGVWDWVPSSEAVRFVAARRAAKESPQTVAEALVRLAARRWAVRDAVTDDVTAVIVYFEHRLPGGRGSPTRRARGGEGGGGHLRHHHRRAEVGAGRVAAAEAAAAAAAAAVAVKPNDVERLQPRLSQPAFAPARPPLVPEGRDPSNASSAAPLLPEEFQWET</sequence>
<feature type="region of interest" description="Disordered" evidence="1">
    <location>
        <begin position="714"/>
        <end position="775"/>
    </location>
</feature>
<gene>
    <name evidence="3" type="ORF">BU14_0586s0006</name>
</gene>
<protein>
    <recommendedName>
        <fullName evidence="2">PPM-type phosphatase domain-containing protein</fullName>
    </recommendedName>
</protein>
<feature type="domain" description="PPM-type phosphatase" evidence="2">
    <location>
        <begin position="381"/>
        <end position="888"/>
    </location>
</feature>